<keyword evidence="2" id="KW-1185">Reference proteome</keyword>
<gene>
    <name evidence="1" type="ORF">ACJDUH_02025</name>
</gene>
<organism evidence="1 2">
    <name type="scientific">Candidatus Clostridium radicumherbarum</name>
    <dbReference type="NCBI Taxonomy" id="3381662"/>
    <lineage>
        <taxon>Bacteria</taxon>
        <taxon>Bacillati</taxon>
        <taxon>Bacillota</taxon>
        <taxon>Clostridia</taxon>
        <taxon>Eubacteriales</taxon>
        <taxon>Clostridiaceae</taxon>
        <taxon>Clostridium</taxon>
    </lineage>
</organism>
<reference evidence="1 2" key="1">
    <citation type="submission" date="2024-11" db="EMBL/GenBank/DDBJ databases">
        <authorList>
            <person name="Heng Y.C."/>
            <person name="Lim A.C.H."/>
            <person name="Lee J.K.Y."/>
            <person name="Kittelmann S."/>
        </authorList>
    </citation>
    <scope>NUCLEOTIDE SEQUENCE [LARGE SCALE GENOMIC DNA]</scope>
    <source>
        <strain evidence="1 2">WILCCON 0202</strain>
    </source>
</reference>
<comment type="caution">
    <text evidence="1">The sequence shown here is derived from an EMBL/GenBank/DDBJ whole genome shotgun (WGS) entry which is preliminary data.</text>
</comment>
<accession>A0ABW8TN66</accession>
<dbReference type="Pfam" id="PF11042">
    <property type="entry name" value="DUF2750"/>
    <property type="match status" value="1"/>
</dbReference>
<dbReference type="RefSeq" id="WP_406763484.1">
    <property type="nucleotide sequence ID" value="NZ_JBJHZY010000001.1"/>
</dbReference>
<proteinExistence type="predicted"/>
<evidence type="ECO:0000313" key="1">
    <source>
        <dbReference type="EMBL" id="MFL0266864.1"/>
    </source>
</evidence>
<dbReference type="EMBL" id="JBJHZY010000001">
    <property type="protein sequence ID" value="MFL0266864.1"/>
    <property type="molecule type" value="Genomic_DNA"/>
</dbReference>
<dbReference type="InterPro" id="IPR021284">
    <property type="entry name" value="DUF2750"/>
</dbReference>
<evidence type="ECO:0000313" key="2">
    <source>
        <dbReference type="Proteomes" id="UP001623661"/>
    </source>
</evidence>
<protein>
    <submittedName>
        <fullName evidence="1">DUF2750 domain-containing protein</fullName>
    </submittedName>
</protein>
<sequence>MNYSEVEEIFCLTEDRKYKYFFNKVAESEHVCGLKDKNGWITSKDDKGRTAMPLWPSYEFAKYCQENQWKETQIEAIDLYELLEYWLEGMKRDGCRILVFADTGGGGISVDSLELKNELQHFLSTNCTD</sequence>
<dbReference type="Proteomes" id="UP001623661">
    <property type="component" value="Unassembled WGS sequence"/>
</dbReference>
<name>A0ABW8TN66_9CLOT</name>